<accession>A0A9J6DRA4</accession>
<feature type="region of interest" description="Disordered" evidence="1">
    <location>
        <begin position="336"/>
        <end position="403"/>
    </location>
</feature>
<protein>
    <submittedName>
        <fullName evidence="2">Uncharacterized protein</fullName>
    </submittedName>
</protein>
<keyword evidence="3" id="KW-1185">Reference proteome</keyword>
<sequence length="403" mass="43774">MNPLSPGESALLLESLEVTAAADTAEPAAFLILFETRKERRANASVSMGMLTGWRRTPLLDDGDRALLDGSHSVREGNFILNSNPRLSTAKKLRSFLSTNADVTFTTNKLRASSAPHSTYTLLQGPKTRSNGPILRRRFATARCHSTSTIEASHLEGIGAVNELAREAAGRKLSSRPVDISRDGTQNIRHAETFSFAHADTFCSCHVQIIDAVIARWRHRIMRRLATGVSKPLQRRKYGTGVLHVLLATTTRRRHWKEAGRVQSLLQHQRLTATKTARKTVNVYSGLGCILSVTNASGVDEKSASKLIDSAPARTSSVVHSGVETITKVDTGLEHRFTPPSLLTASERRTGAHTAGHSKSDQRLLPRSVHVLDTSAVEARSAPPKCEGGHLEASDTGSQHPTA</sequence>
<proteinExistence type="predicted"/>
<reference evidence="2" key="2">
    <citation type="submission" date="2021-09" db="EMBL/GenBank/DDBJ databases">
        <authorList>
            <person name="Jia N."/>
            <person name="Wang J."/>
            <person name="Shi W."/>
            <person name="Du L."/>
            <person name="Sun Y."/>
            <person name="Zhan W."/>
            <person name="Jiang J."/>
            <person name="Wang Q."/>
            <person name="Zhang B."/>
            <person name="Ji P."/>
            <person name="Sakyi L.B."/>
            <person name="Cui X."/>
            <person name="Yuan T."/>
            <person name="Jiang B."/>
            <person name="Yang W."/>
            <person name="Lam T.T.-Y."/>
            <person name="Chang Q."/>
            <person name="Ding S."/>
            <person name="Wang X."/>
            <person name="Zhu J."/>
            <person name="Ruan X."/>
            <person name="Zhao L."/>
            <person name="Wei J."/>
            <person name="Que T."/>
            <person name="Du C."/>
            <person name="Cheng J."/>
            <person name="Dai P."/>
            <person name="Han X."/>
            <person name="Huang E."/>
            <person name="Gao Y."/>
            <person name="Liu J."/>
            <person name="Shao H."/>
            <person name="Ye R."/>
            <person name="Li L."/>
            <person name="Wei W."/>
            <person name="Wang X."/>
            <person name="Wang C."/>
            <person name="Huo Q."/>
            <person name="Li W."/>
            <person name="Guo W."/>
            <person name="Chen H."/>
            <person name="Chen S."/>
            <person name="Zhou L."/>
            <person name="Zhou L."/>
            <person name="Ni X."/>
            <person name="Tian J."/>
            <person name="Zhou Y."/>
            <person name="Sheng Y."/>
            <person name="Liu T."/>
            <person name="Pan Y."/>
            <person name="Xia L."/>
            <person name="Li J."/>
            <person name="Zhao F."/>
            <person name="Cao W."/>
        </authorList>
    </citation>
    <scope>NUCLEOTIDE SEQUENCE</scope>
    <source>
        <strain evidence="2">Rmic-2018</strain>
        <tissue evidence="2">Larvae</tissue>
    </source>
</reference>
<gene>
    <name evidence="2" type="ORF">HPB51_025475</name>
</gene>
<evidence type="ECO:0000313" key="2">
    <source>
        <dbReference type="EMBL" id="KAH8024556.1"/>
    </source>
</evidence>
<comment type="caution">
    <text evidence="2">The sequence shown here is derived from an EMBL/GenBank/DDBJ whole genome shotgun (WGS) entry which is preliminary data.</text>
</comment>
<organism evidence="2 3">
    <name type="scientific">Rhipicephalus microplus</name>
    <name type="common">Cattle tick</name>
    <name type="synonym">Boophilus microplus</name>
    <dbReference type="NCBI Taxonomy" id="6941"/>
    <lineage>
        <taxon>Eukaryota</taxon>
        <taxon>Metazoa</taxon>
        <taxon>Ecdysozoa</taxon>
        <taxon>Arthropoda</taxon>
        <taxon>Chelicerata</taxon>
        <taxon>Arachnida</taxon>
        <taxon>Acari</taxon>
        <taxon>Parasitiformes</taxon>
        <taxon>Ixodida</taxon>
        <taxon>Ixodoidea</taxon>
        <taxon>Ixodidae</taxon>
        <taxon>Rhipicephalinae</taxon>
        <taxon>Rhipicephalus</taxon>
        <taxon>Boophilus</taxon>
    </lineage>
</organism>
<dbReference type="AlphaFoldDB" id="A0A9J6DRA4"/>
<name>A0A9J6DRA4_RHIMP</name>
<dbReference type="EMBL" id="JABSTU010000008">
    <property type="protein sequence ID" value="KAH8024556.1"/>
    <property type="molecule type" value="Genomic_DNA"/>
</dbReference>
<evidence type="ECO:0000313" key="3">
    <source>
        <dbReference type="Proteomes" id="UP000821866"/>
    </source>
</evidence>
<evidence type="ECO:0000256" key="1">
    <source>
        <dbReference type="SAM" id="MobiDB-lite"/>
    </source>
</evidence>
<dbReference type="Proteomes" id="UP000821866">
    <property type="component" value="Chromosome 6"/>
</dbReference>
<reference evidence="2" key="1">
    <citation type="journal article" date="2020" name="Cell">
        <title>Large-Scale Comparative Analyses of Tick Genomes Elucidate Their Genetic Diversity and Vector Capacities.</title>
        <authorList>
            <consortium name="Tick Genome and Microbiome Consortium (TIGMIC)"/>
            <person name="Jia N."/>
            <person name="Wang J."/>
            <person name="Shi W."/>
            <person name="Du L."/>
            <person name="Sun Y."/>
            <person name="Zhan W."/>
            <person name="Jiang J.F."/>
            <person name="Wang Q."/>
            <person name="Zhang B."/>
            <person name="Ji P."/>
            <person name="Bell-Sakyi L."/>
            <person name="Cui X.M."/>
            <person name="Yuan T.T."/>
            <person name="Jiang B.G."/>
            <person name="Yang W.F."/>
            <person name="Lam T.T."/>
            <person name="Chang Q.C."/>
            <person name="Ding S.J."/>
            <person name="Wang X.J."/>
            <person name="Zhu J.G."/>
            <person name="Ruan X.D."/>
            <person name="Zhao L."/>
            <person name="Wei J.T."/>
            <person name="Ye R.Z."/>
            <person name="Que T.C."/>
            <person name="Du C.H."/>
            <person name="Zhou Y.H."/>
            <person name="Cheng J.X."/>
            <person name="Dai P.F."/>
            <person name="Guo W.B."/>
            <person name="Han X.H."/>
            <person name="Huang E.J."/>
            <person name="Li L.F."/>
            <person name="Wei W."/>
            <person name="Gao Y.C."/>
            <person name="Liu J.Z."/>
            <person name="Shao H.Z."/>
            <person name="Wang X."/>
            <person name="Wang C.C."/>
            <person name="Yang T.C."/>
            <person name="Huo Q.B."/>
            <person name="Li W."/>
            <person name="Chen H.Y."/>
            <person name="Chen S.E."/>
            <person name="Zhou L.G."/>
            <person name="Ni X.B."/>
            <person name="Tian J.H."/>
            <person name="Sheng Y."/>
            <person name="Liu T."/>
            <person name="Pan Y.S."/>
            <person name="Xia L.Y."/>
            <person name="Li J."/>
            <person name="Zhao F."/>
            <person name="Cao W.C."/>
        </authorList>
    </citation>
    <scope>NUCLEOTIDE SEQUENCE</scope>
    <source>
        <strain evidence="2">Rmic-2018</strain>
    </source>
</reference>